<dbReference type="OrthoDB" id="4776522at2759"/>
<evidence type="ECO:0000313" key="2">
    <source>
        <dbReference type="EMBL" id="OAP62981.1"/>
    </source>
</evidence>
<feature type="region of interest" description="Disordered" evidence="1">
    <location>
        <begin position="348"/>
        <end position="372"/>
    </location>
</feature>
<keyword evidence="3" id="KW-1185">Reference proteome</keyword>
<feature type="compositionally biased region" description="Pro residues" evidence="1">
    <location>
        <begin position="185"/>
        <end position="201"/>
    </location>
</feature>
<dbReference type="GeneID" id="30006378"/>
<feature type="compositionally biased region" description="Low complexity" evidence="1">
    <location>
        <begin position="127"/>
        <end position="140"/>
    </location>
</feature>
<organism evidence="2 3">
    <name type="scientific">Fonsecaea erecta</name>
    <dbReference type="NCBI Taxonomy" id="1367422"/>
    <lineage>
        <taxon>Eukaryota</taxon>
        <taxon>Fungi</taxon>
        <taxon>Dikarya</taxon>
        <taxon>Ascomycota</taxon>
        <taxon>Pezizomycotina</taxon>
        <taxon>Eurotiomycetes</taxon>
        <taxon>Chaetothyriomycetidae</taxon>
        <taxon>Chaetothyriales</taxon>
        <taxon>Herpotrichiellaceae</taxon>
        <taxon>Fonsecaea</taxon>
    </lineage>
</organism>
<dbReference type="RefSeq" id="XP_018696348.1">
    <property type="nucleotide sequence ID" value="XM_018833724.1"/>
</dbReference>
<gene>
    <name evidence="2" type="ORF">AYL99_02208</name>
</gene>
<protein>
    <submittedName>
        <fullName evidence="2">Uncharacterized protein</fullName>
    </submittedName>
</protein>
<dbReference type="STRING" id="1367422.A0A178ZU66"/>
<dbReference type="AlphaFoldDB" id="A0A178ZU66"/>
<proteinExistence type="predicted"/>
<accession>A0A178ZU66</accession>
<feature type="compositionally biased region" description="Polar residues" evidence="1">
    <location>
        <begin position="145"/>
        <end position="160"/>
    </location>
</feature>
<feature type="compositionally biased region" description="Polar residues" evidence="1">
    <location>
        <begin position="355"/>
        <end position="365"/>
    </location>
</feature>
<feature type="region of interest" description="Disordered" evidence="1">
    <location>
        <begin position="182"/>
        <end position="201"/>
    </location>
</feature>
<dbReference type="Proteomes" id="UP000078343">
    <property type="component" value="Unassembled WGS sequence"/>
</dbReference>
<name>A0A178ZU66_9EURO</name>
<reference evidence="2 3" key="1">
    <citation type="submission" date="2016-04" db="EMBL/GenBank/DDBJ databases">
        <title>Draft genome of Fonsecaea erecta CBS 125763.</title>
        <authorList>
            <person name="Weiss V.A."/>
            <person name="Vicente V.A."/>
            <person name="Raittz R.T."/>
            <person name="Moreno L.F."/>
            <person name="De Souza E.M."/>
            <person name="Pedrosa F.O."/>
            <person name="Steffens M.B."/>
            <person name="Faoro H."/>
            <person name="Tadra-Sfeir M.Z."/>
            <person name="Najafzadeh M.J."/>
            <person name="Felipe M.S."/>
            <person name="Teixeira M."/>
            <person name="Sun J."/>
            <person name="Xi L."/>
            <person name="Gomes R."/>
            <person name="De Azevedo C.M."/>
            <person name="Salgado C.G."/>
            <person name="Da Silva M.B."/>
            <person name="Nascimento M.F."/>
            <person name="Queiroz-Telles F."/>
            <person name="Attili D.S."/>
            <person name="Gorbushina A."/>
        </authorList>
    </citation>
    <scope>NUCLEOTIDE SEQUENCE [LARGE SCALE GENOMIC DNA]</scope>
    <source>
        <strain evidence="2 3">CBS 125763</strain>
    </source>
</reference>
<evidence type="ECO:0000313" key="3">
    <source>
        <dbReference type="Proteomes" id="UP000078343"/>
    </source>
</evidence>
<dbReference type="EMBL" id="LVYI01000002">
    <property type="protein sequence ID" value="OAP62981.1"/>
    <property type="molecule type" value="Genomic_DNA"/>
</dbReference>
<feature type="region of interest" description="Disordered" evidence="1">
    <location>
        <begin position="121"/>
        <end position="160"/>
    </location>
</feature>
<sequence>MPLLRRNVLGPEKRNPCTHMTMTRLYDPYGSFKCSLCHKHPNIGWLYRCTQDTGGFLPESDFTDEPMPPRGRALGRDVAAQSLSASIVRAMGEGQYTGQEVRKLMEPKEKVKDSLLSQLEPDEHRPATASTFTTASTVSSDGDRTLSTLPQSTTFSTNSSAELDEEIKAAYDWKELQKVWMSEPSIPPPTPRPKPATPANALPPAPRLPYMQACNVKICPTCRPTYRERAYQSLDEVLNAPTQLPPFWELQNRRVSDARLVAGIGLPKVGRSRFYAQTDPAMLQSFHSVPDMMMDHPAAEEEEYQNIRESYVAGDTTERHHPRYDYTGPSSSTRTGFRQTVRKALARARLEDSASTHSSINNSESAESRAPPSLPLIFRRRRSRAHISSFAETHGGRIVDTSSLQDSVMLMLATNTPLPHTPTLGGFQFGPGVGCHRGSARVNERGDSLQSVDIISQI</sequence>
<comment type="caution">
    <text evidence="2">The sequence shown here is derived from an EMBL/GenBank/DDBJ whole genome shotgun (WGS) entry which is preliminary data.</text>
</comment>
<evidence type="ECO:0000256" key="1">
    <source>
        <dbReference type="SAM" id="MobiDB-lite"/>
    </source>
</evidence>